<sequence>MIGSDQIEYEKSDSPREIRRFARQVMLIPKELAKEMEKVEDDRSTAYVPPDLFSSNQEIKKVFKRDQVVVESSLYEKGHEPQARVEKEKSV</sequence>
<proteinExistence type="predicted"/>
<organism evidence="1 2">
    <name type="scientific">Acrobeloides nanus</name>
    <dbReference type="NCBI Taxonomy" id="290746"/>
    <lineage>
        <taxon>Eukaryota</taxon>
        <taxon>Metazoa</taxon>
        <taxon>Ecdysozoa</taxon>
        <taxon>Nematoda</taxon>
        <taxon>Chromadorea</taxon>
        <taxon>Rhabditida</taxon>
        <taxon>Tylenchina</taxon>
        <taxon>Cephalobomorpha</taxon>
        <taxon>Cephaloboidea</taxon>
        <taxon>Cephalobidae</taxon>
        <taxon>Acrobeloides</taxon>
    </lineage>
</organism>
<reference evidence="2" key="1">
    <citation type="submission" date="2022-11" db="UniProtKB">
        <authorList>
            <consortium name="WormBaseParasite"/>
        </authorList>
    </citation>
    <scope>IDENTIFICATION</scope>
</reference>
<evidence type="ECO:0000313" key="1">
    <source>
        <dbReference type="Proteomes" id="UP000887540"/>
    </source>
</evidence>
<protein>
    <submittedName>
        <fullName evidence="2">Uncharacterized protein</fullName>
    </submittedName>
</protein>
<dbReference type="Proteomes" id="UP000887540">
    <property type="component" value="Unplaced"/>
</dbReference>
<dbReference type="AlphaFoldDB" id="A0A914D7V1"/>
<dbReference type="WBParaSite" id="ACRNAN_scaffold2076.g15825.t1">
    <property type="protein sequence ID" value="ACRNAN_scaffold2076.g15825.t1"/>
    <property type="gene ID" value="ACRNAN_scaffold2076.g15825"/>
</dbReference>
<evidence type="ECO:0000313" key="2">
    <source>
        <dbReference type="WBParaSite" id="ACRNAN_scaffold2076.g15825.t1"/>
    </source>
</evidence>
<accession>A0A914D7V1</accession>
<keyword evidence="1" id="KW-1185">Reference proteome</keyword>
<name>A0A914D7V1_9BILA</name>